<dbReference type="AlphaFoldDB" id="A0A402D3L6"/>
<evidence type="ECO:0000259" key="1">
    <source>
        <dbReference type="Pfam" id="PF14219"/>
    </source>
</evidence>
<proteinExistence type="predicted"/>
<evidence type="ECO:0000313" key="2">
    <source>
        <dbReference type="EMBL" id="BDI28579.1"/>
    </source>
</evidence>
<feature type="domain" description="DUF4328" evidence="1">
    <location>
        <begin position="77"/>
        <end position="223"/>
    </location>
</feature>
<dbReference type="RefSeq" id="WP_119324033.1">
    <property type="nucleotide sequence ID" value="NZ_AP025739.1"/>
</dbReference>
<gene>
    <name evidence="2" type="ORF">CCAX7_006300</name>
</gene>
<keyword evidence="3" id="KW-1185">Reference proteome</keyword>
<dbReference type="InterPro" id="IPR025565">
    <property type="entry name" value="DUF4328"/>
</dbReference>
<name>A0A402D3L6_9BACT</name>
<dbReference type="KEGG" id="ccot:CCAX7_006300"/>
<evidence type="ECO:0000313" key="3">
    <source>
        <dbReference type="Proteomes" id="UP000287394"/>
    </source>
</evidence>
<organism evidence="2 3">
    <name type="scientific">Capsulimonas corticalis</name>
    <dbReference type="NCBI Taxonomy" id="2219043"/>
    <lineage>
        <taxon>Bacteria</taxon>
        <taxon>Bacillati</taxon>
        <taxon>Armatimonadota</taxon>
        <taxon>Armatimonadia</taxon>
        <taxon>Capsulimonadales</taxon>
        <taxon>Capsulimonadaceae</taxon>
        <taxon>Capsulimonas</taxon>
    </lineage>
</organism>
<dbReference type="Proteomes" id="UP000287394">
    <property type="component" value="Chromosome"/>
</dbReference>
<accession>A0A402D3L6</accession>
<reference evidence="2 3" key="1">
    <citation type="journal article" date="2019" name="Int. J. Syst. Evol. Microbiol.">
        <title>Capsulimonas corticalis gen. nov., sp. nov., an aerobic capsulated bacterium, of a novel bacterial order, Capsulimonadales ord. nov., of the class Armatimonadia of the phylum Armatimonadetes.</title>
        <authorList>
            <person name="Li J."/>
            <person name="Kudo C."/>
            <person name="Tonouchi A."/>
        </authorList>
    </citation>
    <scope>NUCLEOTIDE SEQUENCE [LARGE SCALE GENOMIC DNA]</scope>
    <source>
        <strain evidence="2 3">AX-7</strain>
    </source>
</reference>
<dbReference type="OrthoDB" id="4174975at2"/>
<protein>
    <recommendedName>
        <fullName evidence="1">DUF4328 domain-containing protein</fullName>
    </recommendedName>
</protein>
<sequence>MSMPPFPPSEAIAPVVWPPPPTNTANVLTDEQRRAFAQLSKYQSPIALSHWIVGSLAITFVVQFAQTACLLLGPAAAKLESITSDVSAFTAMAGGMFFLIWIRQLYQNLTFLGVPGLQYSPMSAATAFLIPIVSIYKPIKIMAEIWKATSPSSVLYFVSGHWAQTPSTPLITAWWALFTIYNSINFLIALNMDISQFKVINDEADLLFSAINGALLAILILRLTKREESRYREIYASLQN</sequence>
<dbReference type="EMBL" id="AP025739">
    <property type="protein sequence ID" value="BDI28579.1"/>
    <property type="molecule type" value="Genomic_DNA"/>
</dbReference>
<dbReference type="Pfam" id="PF14219">
    <property type="entry name" value="DUF4328"/>
    <property type="match status" value="1"/>
</dbReference>